<feature type="domain" description="UspA" evidence="1">
    <location>
        <begin position="113"/>
        <end position="254"/>
    </location>
</feature>
<evidence type="ECO:0000259" key="1">
    <source>
        <dbReference type="Pfam" id="PF00582"/>
    </source>
</evidence>
<dbReference type="PANTHER" id="PTHR47000">
    <property type="entry name" value="ADENINE NUCLEOTIDE ALPHA HYDROLASES-LIKE SUPERFAMILY PROTEIN"/>
    <property type="match status" value="1"/>
</dbReference>
<dbReference type="PANTHER" id="PTHR47000:SF1">
    <property type="entry name" value="ADENINE NUCLEOTIDE ALPHA HYDROLASES-LIKE SUPERFAMILY PROTEIN"/>
    <property type="match status" value="1"/>
</dbReference>
<evidence type="ECO:0000313" key="2">
    <source>
        <dbReference type="EMBL" id="URD75434.1"/>
    </source>
</evidence>
<dbReference type="Gene3D" id="3.40.50.620">
    <property type="entry name" value="HUPs"/>
    <property type="match status" value="1"/>
</dbReference>
<organism evidence="2 3">
    <name type="scientific">Musa troglodytarum</name>
    <name type="common">fe'i banana</name>
    <dbReference type="NCBI Taxonomy" id="320322"/>
    <lineage>
        <taxon>Eukaryota</taxon>
        <taxon>Viridiplantae</taxon>
        <taxon>Streptophyta</taxon>
        <taxon>Embryophyta</taxon>
        <taxon>Tracheophyta</taxon>
        <taxon>Spermatophyta</taxon>
        <taxon>Magnoliopsida</taxon>
        <taxon>Liliopsida</taxon>
        <taxon>Zingiberales</taxon>
        <taxon>Musaceae</taxon>
        <taxon>Musa</taxon>
    </lineage>
</organism>
<dbReference type="Proteomes" id="UP001055439">
    <property type="component" value="Chromosome 1"/>
</dbReference>
<evidence type="ECO:0000313" key="3">
    <source>
        <dbReference type="Proteomes" id="UP001055439"/>
    </source>
</evidence>
<name>A0A9E7JBZ0_9LILI</name>
<dbReference type="SUPFAM" id="SSF52402">
    <property type="entry name" value="Adenine nucleotide alpha hydrolases-like"/>
    <property type="match status" value="1"/>
</dbReference>
<dbReference type="EMBL" id="CP097502">
    <property type="protein sequence ID" value="URD75434.1"/>
    <property type="molecule type" value="Genomic_DNA"/>
</dbReference>
<dbReference type="AlphaFoldDB" id="A0A9E7JBZ0"/>
<dbReference type="InterPro" id="IPR014729">
    <property type="entry name" value="Rossmann-like_a/b/a_fold"/>
</dbReference>
<dbReference type="OrthoDB" id="1667873at2759"/>
<protein>
    <submittedName>
        <fullName evidence="2">Universal stress protein domain containing protein</fullName>
    </submittedName>
</protein>
<proteinExistence type="predicted"/>
<keyword evidence="3" id="KW-1185">Reference proteome</keyword>
<sequence length="277" mass="30870">MEPAAPNKGKERDHGLKDKLRQLCCLHYFLPLLTATASSYPPLCLGFRGGTFGSMGRTSTRLPSFCLNRVTTRVRVRSPAIESRPLSPQASKVSSVDDELAADGATKEMEHSRRIMIVVDRSSEAKAALHWALSHSVQSNDTVVLVEVTKPSKHGERTPRERQPKDYALLHDMKRICQARKPEVQVELSLVPGEERGPAIVGEASKRGVVLLVMGQRKRSVTWRWVMMWAGSKPGGDAVDYCIRNATCTALAVRRKSRRGGGYLITTKRHRDFWLLA</sequence>
<dbReference type="InterPro" id="IPR006016">
    <property type="entry name" value="UspA"/>
</dbReference>
<reference evidence="2" key="1">
    <citation type="submission" date="2022-05" db="EMBL/GenBank/DDBJ databases">
        <title>The Musa troglodytarum L. genome provides insights into the mechanism of non-climacteric behaviour and enrichment of carotenoids.</title>
        <authorList>
            <person name="Wang J."/>
        </authorList>
    </citation>
    <scope>NUCLEOTIDE SEQUENCE</scope>
    <source>
        <tissue evidence="2">Leaf</tissue>
    </source>
</reference>
<gene>
    <name evidence="2" type="ORF">MUK42_25071</name>
</gene>
<dbReference type="CDD" id="cd00293">
    <property type="entry name" value="USP-like"/>
    <property type="match status" value="1"/>
</dbReference>
<dbReference type="Pfam" id="PF00582">
    <property type="entry name" value="Usp"/>
    <property type="match status" value="1"/>
</dbReference>
<accession>A0A9E7JBZ0</accession>